<dbReference type="InterPro" id="IPR001482">
    <property type="entry name" value="T2SS/T4SS_dom"/>
</dbReference>
<evidence type="ECO:0000256" key="2">
    <source>
        <dbReference type="SAM" id="MobiDB-lite"/>
    </source>
</evidence>
<dbReference type="PANTHER" id="PTHR30486">
    <property type="entry name" value="TWITCHING MOTILITY PROTEIN PILT"/>
    <property type="match status" value="1"/>
</dbReference>
<protein>
    <submittedName>
        <fullName evidence="4">Type II secretion system protein E</fullName>
    </submittedName>
    <submittedName>
        <fullName evidence="5">Type IV secretory pathway ATPase VirB11/Archaellum biosynthesis ATPase</fullName>
    </submittedName>
</protein>
<evidence type="ECO:0000313" key="7">
    <source>
        <dbReference type="Proteomes" id="UP000184203"/>
    </source>
</evidence>
<dbReference type="STRING" id="797209.GCA_000376445_03151"/>
<reference evidence="4 6" key="1">
    <citation type="journal article" date="2014" name="ISME J.">
        <title>Trehalose/2-sulfotrehalose biosynthesis and glycine-betaine uptake are widely spread mechanisms for osmoadaptation in the Halobacteriales.</title>
        <authorList>
            <person name="Youssef N.H."/>
            <person name="Savage-Ashlock K.N."/>
            <person name="McCully A.L."/>
            <person name="Luedtke B."/>
            <person name="Shaw E.I."/>
            <person name="Hoff W.D."/>
            <person name="Elshahed M.S."/>
        </authorList>
    </citation>
    <scope>NUCLEOTIDE SEQUENCE [LARGE SCALE GENOMIC DNA]</scope>
    <source>
        <strain evidence="4 6">DX253</strain>
    </source>
</reference>
<dbReference type="Proteomes" id="UP000184203">
    <property type="component" value="Unassembled WGS sequence"/>
</dbReference>
<dbReference type="Gene3D" id="3.40.50.300">
    <property type="entry name" value="P-loop containing nucleotide triphosphate hydrolases"/>
    <property type="match status" value="1"/>
</dbReference>
<sequence length="687" mass="72214">MWNPLSSASSDDRDCRCDPSFDGATLTVDADDCPGNGELAERPACRATVIDALTDRDADRIVSRATGVERTYEGDGAAFLVAAGRFVERVTAHDDTLAERARSDPIRAGVDAVGRAGPVFDIAAETGLAEGVHRFDDYSALFRPFVGPTIARSQVSLRPPADARLDDRYSLSTGATVRHYEAGTDAERSGESRRIYHLEPLEYDLGPDAFETLDRAATHLANGGVTEGERAPGRAVRAVAEAGVVADAGEVTDAGAKAGVSTGAGANEDANVDALTDVLRKYTHGYGVLTDLFADPAVSDVFATAPVGDNPLRVRADGEEMETNVHLTADGAASLASRFRRTSGRAFSRASPTLDAVAEIDGTTVRVAGVTDPVSDGIGFAFRVQSEERWTLPALVANGTLPSDAAALLSVGVERDGTGLVAGPRGAGKTTLLGALLWELPPRVRTVVLEDTPELPVESLQGDGRDVQLLRTTANDDEPGLRPADALRTALRLGDGALVVGEVRGEEASVLYEAMRVGASGNAVLGTIHGDCGDAVYERVVTDLGVPPSSFATTEFVVTLESYETDGTHGKRVKRIEEVVTNGDPETDGADPVRFEPLYELDGGDLVPTGRIERGNSVLVASLAESTETYADVRAALAARTRGIERRVERVAPSFEVSTNRIGDNRFGTDGIGSAQIRSGQIGGDSA</sequence>
<keyword evidence="7" id="KW-1185">Reference proteome</keyword>
<dbReference type="OrthoDB" id="31341at2157"/>
<dbReference type="InterPro" id="IPR027417">
    <property type="entry name" value="P-loop_NTPase"/>
</dbReference>
<gene>
    <name evidence="5" type="ORF">SAMN05444342_0967</name>
    <name evidence="4" type="ORF">ZOD2009_16428</name>
</gene>
<dbReference type="InterPro" id="IPR050921">
    <property type="entry name" value="T4SS_GSP_E_ATPase"/>
</dbReference>
<dbReference type="AlphaFoldDB" id="E7QWU7"/>
<dbReference type="PANTHER" id="PTHR30486:SF6">
    <property type="entry name" value="TYPE IV PILUS RETRACTATION ATPASE PILT"/>
    <property type="match status" value="1"/>
</dbReference>
<comment type="similarity">
    <text evidence="1">Belongs to the GSP E family.</text>
</comment>
<dbReference type="Pfam" id="PF00437">
    <property type="entry name" value="T2SSE"/>
    <property type="match status" value="1"/>
</dbReference>
<dbReference type="PATRIC" id="fig|797209.4.peg.3207"/>
<dbReference type="SUPFAM" id="SSF52540">
    <property type="entry name" value="P-loop containing nucleoside triphosphate hydrolases"/>
    <property type="match status" value="1"/>
</dbReference>
<dbReference type="EMBL" id="AEMG01000019">
    <property type="protein sequence ID" value="EFW90750.1"/>
    <property type="molecule type" value="Genomic_DNA"/>
</dbReference>
<feature type="region of interest" description="Disordered" evidence="2">
    <location>
        <begin position="668"/>
        <end position="687"/>
    </location>
</feature>
<accession>E7QWU7</accession>
<dbReference type="EMBL" id="FRAN01000001">
    <property type="protein sequence ID" value="SHK21327.1"/>
    <property type="molecule type" value="Genomic_DNA"/>
</dbReference>
<feature type="domain" description="Bacterial type II secretion system protein E" evidence="3">
    <location>
        <begin position="299"/>
        <end position="553"/>
    </location>
</feature>
<evidence type="ECO:0000313" key="6">
    <source>
        <dbReference type="Proteomes" id="UP000003751"/>
    </source>
</evidence>
<name>E7QWU7_HALPU</name>
<organism evidence="4 6">
    <name type="scientific">Haladaptatus paucihalophilus DX253</name>
    <dbReference type="NCBI Taxonomy" id="797209"/>
    <lineage>
        <taxon>Archaea</taxon>
        <taxon>Methanobacteriati</taxon>
        <taxon>Methanobacteriota</taxon>
        <taxon>Stenosarchaea group</taxon>
        <taxon>Halobacteria</taxon>
        <taxon>Halobacteriales</taxon>
        <taxon>Haladaptataceae</taxon>
        <taxon>Haladaptatus</taxon>
    </lineage>
</organism>
<evidence type="ECO:0000256" key="1">
    <source>
        <dbReference type="ARBA" id="ARBA00006611"/>
    </source>
</evidence>
<evidence type="ECO:0000259" key="3">
    <source>
        <dbReference type="Pfam" id="PF00437"/>
    </source>
</evidence>
<dbReference type="GO" id="GO:0016887">
    <property type="term" value="F:ATP hydrolysis activity"/>
    <property type="evidence" value="ECO:0007669"/>
    <property type="project" value="InterPro"/>
</dbReference>
<dbReference type="Gene3D" id="3.30.450.380">
    <property type="match status" value="1"/>
</dbReference>
<dbReference type="eggNOG" id="arCOG01818">
    <property type="taxonomic scope" value="Archaea"/>
</dbReference>
<reference evidence="7" key="2">
    <citation type="submission" date="2016-11" db="EMBL/GenBank/DDBJ databases">
        <authorList>
            <person name="Varghese N."/>
            <person name="Submissions S."/>
        </authorList>
    </citation>
    <scope>NUCLEOTIDE SEQUENCE [LARGE SCALE GENOMIC DNA]</scope>
    <source>
        <strain evidence="7">DX253</strain>
    </source>
</reference>
<proteinExistence type="inferred from homology"/>
<evidence type="ECO:0000313" key="4">
    <source>
        <dbReference type="EMBL" id="EFW90750.1"/>
    </source>
</evidence>
<evidence type="ECO:0000313" key="5">
    <source>
        <dbReference type="EMBL" id="SHK21327.1"/>
    </source>
</evidence>
<reference evidence="5" key="3">
    <citation type="submission" date="2016-11" db="EMBL/GenBank/DDBJ databases">
        <authorList>
            <person name="Jaros S."/>
            <person name="Januszkiewicz K."/>
            <person name="Wedrychowicz H."/>
        </authorList>
    </citation>
    <scope>NUCLEOTIDE SEQUENCE [LARGE SCALE GENOMIC DNA]</scope>
    <source>
        <strain evidence="5">DX253</strain>
    </source>
</reference>
<dbReference type="Proteomes" id="UP000003751">
    <property type="component" value="Unassembled WGS sequence"/>
</dbReference>
<dbReference type="RefSeq" id="WP_007981608.1">
    <property type="nucleotide sequence ID" value="NZ_AEMG01000019.1"/>
</dbReference>